<dbReference type="Proteomes" id="UP000237319">
    <property type="component" value="Unassembled WGS sequence"/>
</dbReference>
<name>A0A2S5CV31_LYSSH</name>
<sequence>MLRIIHIQISLGKKGYSFDNAISETTFKVFKEKATKGTGSSYEELALLTIFELNDRPHINY</sequence>
<evidence type="ECO:0000313" key="1">
    <source>
        <dbReference type="EMBL" id="POZ54679.1"/>
    </source>
</evidence>
<dbReference type="AlphaFoldDB" id="A0A2S5CV31"/>
<evidence type="ECO:0000313" key="2">
    <source>
        <dbReference type="Proteomes" id="UP000237319"/>
    </source>
</evidence>
<reference evidence="1 2" key="1">
    <citation type="submission" date="2017-11" db="EMBL/GenBank/DDBJ databases">
        <title>Genome sequence of Lysinibacillus sphaericus, a lignin-degrading bacteria isolated from municipal solid waste soil.</title>
        <authorList>
            <person name="Persinoti G.F."/>
            <person name="Paixao D.A."/>
            <person name="Bugg T.D."/>
            <person name="Squina F.M."/>
        </authorList>
    </citation>
    <scope>NUCLEOTIDE SEQUENCE [LARGE SCALE GENOMIC DNA]</scope>
    <source>
        <strain evidence="1 2">A1</strain>
    </source>
</reference>
<dbReference type="EMBL" id="PGLV01000003">
    <property type="protein sequence ID" value="POZ54679.1"/>
    <property type="molecule type" value="Genomic_DNA"/>
</dbReference>
<gene>
    <name evidence="1" type="ORF">LYSIN_03539</name>
</gene>
<comment type="caution">
    <text evidence="1">The sequence shown here is derived from an EMBL/GenBank/DDBJ whole genome shotgun (WGS) entry which is preliminary data.</text>
</comment>
<accession>A0A2S5CV31</accession>
<proteinExistence type="predicted"/>
<organism evidence="1 2">
    <name type="scientific">Lysinibacillus sphaericus</name>
    <name type="common">Bacillus sphaericus</name>
    <dbReference type="NCBI Taxonomy" id="1421"/>
    <lineage>
        <taxon>Bacteria</taxon>
        <taxon>Bacillati</taxon>
        <taxon>Bacillota</taxon>
        <taxon>Bacilli</taxon>
        <taxon>Bacillales</taxon>
        <taxon>Bacillaceae</taxon>
        <taxon>Lysinibacillus</taxon>
    </lineage>
</organism>
<keyword evidence="2" id="KW-1185">Reference proteome</keyword>
<protein>
    <submittedName>
        <fullName evidence="1">Uncharacterized protein</fullName>
    </submittedName>
</protein>